<name>A0A1F6G4C8_9BACT</name>
<keyword evidence="1" id="KW-1133">Transmembrane helix</keyword>
<accession>A0A1F6G4C8</accession>
<gene>
    <name evidence="2" type="ORF">A2609_01895</name>
</gene>
<feature type="transmembrane region" description="Helical" evidence="1">
    <location>
        <begin position="30"/>
        <end position="54"/>
    </location>
</feature>
<evidence type="ECO:0000256" key="1">
    <source>
        <dbReference type="SAM" id="Phobius"/>
    </source>
</evidence>
<keyword evidence="1" id="KW-0472">Membrane</keyword>
<protein>
    <recommendedName>
        <fullName evidence="4">ABC transmembrane type-1 domain-containing protein</fullName>
    </recommendedName>
</protein>
<evidence type="ECO:0008006" key="4">
    <source>
        <dbReference type="Google" id="ProtNLM"/>
    </source>
</evidence>
<proteinExistence type="predicted"/>
<evidence type="ECO:0000313" key="2">
    <source>
        <dbReference type="EMBL" id="OGG92967.1"/>
    </source>
</evidence>
<evidence type="ECO:0000313" key="3">
    <source>
        <dbReference type="Proteomes" id="UP000176867"/>
    </source>
</evidence>
<reference evidence="2 3" key="1">
    <citation type="journal article" date="2016" name="Nat. Commun.">
        <title>Thousands of microbial genomes shed light on interconnected biogeochemical processes in an aquifer system.</title>
        <authorList>
            <person name="Anantharaman K."/>
            <person name="Brown C.T."/>
            <person name="Hug L.A."/>
            <person name="Sharon I."/>
            <person name="Castelle C.J."/>
            <person name="Probst A.J."/>
            <person name="Thomas B.C."/>
            <person name="Singh A."/>
            <person name="Wilkins M.J."/>
            <person name="Karaoz U."/>
            <person name="Brodie E.L."/>
            <person name="Williams K.H."/>
            <person name="Hubbard S.S."/>
            <person name="Banfield J.F."/>
        </authorList>
    </citation>
    <scope>NUCLEOTIDE SEQUENCE [LARGE SCALE GENOMIC DNA]</scope>
</reference>
<keyword evidence="1" id="KW-0812">Transmembrane</keyword>
<comment type="caution">
    <text evidence="2">The sequence shown here is derived from an EMBL/GenBank/DDBJ whole genome shotgun (WGS) entry which is preliminary data.</text>
</comment>
<dbReference type="Proteomes" id="UP000176867">
    <property type="component" value="Unassembled WGS sequence"/>
</dbReference>
<dbReference type="EMBL" id="MFMU01000014">
    <property type="protein sequence ID" value="OGG92967.1"/>
    <property type="molecule type" value="Genomic_DNA"/>
</dbReference>
<organism evidence="2 3">
    <name type="scientific">Candidatus Kaiserbacteria bacterium RIFOXYD1_FULL_47_14</name>
    <dbReference type="NCBI Taxonomy" id="1798533"/>
    <lineage>
        <taxon>Bacteria</taxon>
        <taxon>Candidatus Kaiseribacteriota</taxon>
    </lineage>
</organism>
<feature type="transmembrane region" description="Helical" evidence="1">
    <location>
        <begin position="74"/>
        <end position="95"/>
    </location>
</feature>
<dbReference type="AlphaFoldDB" id="A0A1F6G4C8"/>
<sequence>MFFVRIPQNRLEAIMKAIWIQFIHGTRDQFLWTLTVVFTGILTIGMVGVLWPAFAYMINTSLNSHNYAVSSVVMLFGAVIVCTVLFLFWLLNLVLRKVWSKQKQ</sequence>